<proteinExistence type="predicted"/>
<evidence type="ECO:0000256" key="1">
    <source>
        <dbReference type="SAM" id="MobiDB-lite"/>
    </source>
</evidence>
<feature type="region of interest" description="Disordered" evidence="1">
    <location>
        <begin position="117"/>
        <end position="182"/>
    </location>
</feature>
<evidence type="ECO:0000256" key="2">
    <source>
        <dbReference type="SAM" id="SignalP"/>
    </source>
</evidence>
<accession>A0AAE0GRB5</accession>
<feature type="chain" id="PRO_5042243942" description="EF-hand domain-containing protein" evidence="2">
    <location>
        <begin position="19"/>
        <end position="222"/>
    </location>
</feature>
<evidence type="ECO:0000313" key="5">
    <source>
        <dbReference type="Proteomes" id="UP001190700"/>
    </source>
</evidence>
<evidence type="ECO:0000313" key="4">
    <source>
        <dbReference type="EMBL" id="KAK3282608.1"/>
    </source>
</evidence>
<dbReference type="AlphaFoldDB" id="A0AAE0GRB5"/>
<feature type="compositionally biased region" description="Low complexity" evidence="1">
    <location>
        <begin position="121"/>
        <end position="135"/>
    </location>
</feature>
<feature type="compositionally biased region" description="Pro residues" evidence="1">
    <location>
        <begin position="142"/>
        <end position="180"/>
    </location>
</feature>
<gene>
    <name evidence="4" type="ORF">CYMTET_9654</name>
</gene>
<comment type="caution">
    <text evidence="4">The sequence shown here is derived from an EMBL/GenBank/DDBJ whole genome shotgun (WGS) entry which is preliminary data.</text>
</comment>
<dbReference type="InterPro" id="IPR018247">
    <property type="entry name" value="EF_Hand_1_Ca_BS"/>
</dbReference>
<evidence type="ECO:0000259" key="3">
    <source>
        <dbReference type="PROSITE" id="PS50222"/>
    </source>
</evidence>
<keyword evidence="5" id="KW-1185">Reference proteome</keyword>
<dbReference type="EMBL" id="LGRX02003223">
    <property type="protein sequence ID" value="KAK3282608.1"/>
    <property type="molecule type" value="Genomic_DNA"/>
</dbReference>
<reference evidence="4 5" key="1">
    <citation type="journal article" date="2015" name="Genome Biol. Evol.">
        <title>Comparative Genomics of a Bacterivorous Green Alga Reveals Evolutionary Causalities and Consequences of Phago-Mixotrophic Mode of Nutrition.</title>
        <authorList>
            <person name="Burns J.A."/>
            <person name="Paasch A."/>
            <person name="Narechania A."/>
            <person name="Kim E."/>
        </authorList>
    </citation>
    <scope>NUCLEOTIDE SEQUENCE [LARGE SCALE GENOMIC DNA]</scope>
    <source>
        <strain evidence="4 5">PLY_AMNH</strain>
    </source>
</reference>
<dbReference type="PROSITE" id="PS00018">
    <property type="entry name" value="EF_HAND_1"/>
    <property type="match status" value="1"/>
</dbReference>
<feature type="domain" description="EF-hand" evidence="3">
    <location>
        <begin position="60"/>
        <end position="87"/>
    </location>
</feature>
<protein>
    <recommendedName>
        <fullName evidence="3">EF-hand domain-containing protein</fullName>
    </recommendedName>
</protein>
<dbReference type="PROSITE" id="PS50222">
    <property type="entry name" value="EF_HAND_2"/>
    <property type="match status" value="1"/>
</dbReference>
<sequence>MGVLLAFLLLFVSKTTTATYFDDDSGFYQAKAAVSRMSIDCPAGCDVMSHAELFSQAIPAFADIDSNQDGNLSVYEYGGVLEAFKLFLSQTNESARGGIYPASSSINDDLERRSLFHGGRRSLSSDSDSSGSELEANGTASTPPPSVPSPSISPPPPSPPAPSPPPIPHQSTQPPYPSPPTNLSVQYFGMAYINSTELGQEQLSEAVGDADVATIIISVNFQ</sequence>
<dbReference type="Proteomes" id="UP001190700">
    <property type="component" value="Unassembled WGS sequence"/>
</dbReference>
<name>A0AAE0GRB5_9CHLO</name>
<feature type="signal peptide" evidence="2">
    <location>
        <begin position="1"/>
        <end position="18"/>
    </location>
</feature>
<keyword evidence="2" id="KW-0732">Signal</keyword>
<dbReference type="GO" id="GO:0005509">
    <property type="term" value="F:calcium ion binding"/>
    <property type="evidence" value="ECO:0007669"/>
    <property type="project" value="InterPro"/>
</dbReference>
<organism evidence="4 5">
    <name type="scientific">Cymbomonas tetramitiformis</name>
    <dbReference type="NCBI Taxonomy" id="36881"/>
    <lineage>
        <taxon>Eukaryota</taxon>
        <taxon>Viridiplantae</taxon>
        <taxon>Chlorophyta</taxon>
        <taxon>Pyramimonadophyceae</taxon>
        <taxon>Pyramimonadales</taxon>
        <taxon>Pyramimonadaceae</taxon>
        <taxon>Cymbomonas</taxon>
    </lineage>
</organism>
<dbReference type="InterPro" id="IPR002048">
    <property type="entry name" value="EF_hand_dom"/>
</dbReference>